<protein>
    <submittedName>
        <fullName evidence="2">Uncharacterized protein</fullName>
    </submittedName>
</protein>
<dbReference type="Proteomes" id="UP000008022">
    <property type="component" value="Unassembled WGS sequence"/>
</dbReference>
<name>A0A0E0N9H5_ORYRU</name>
<feature type="transmembrane region" description="Helical" evidence="1">
    <location>
        <begin position="51"/>
        <end position="72"/>
    </location>
</feature>
<organism evidence="2 3">
    <name type="scientific">Oryza rufipogon</name>
    <name type="common">Brownbeard rice</name>
    <name type="synonym">Asian wild rice</name>
    <dbReference type="NCBI Taxonomy" id="4529"/>
    <lineage>
        <taxon>Eukaryota</taxon>
        <taxon>Viridiplantae</taxon>
        <taxon>Streptophyta</taxon>
        <taxon>Embryophyta</taxon>
        <taxon>Tracheophyta</taxon>
        <taxon>Spermatophyta</taxon>
        <taxon>Magnoliopsida</taxon>
        <taxon>Liliopsida</taxon>
        <taxon>Poales</taxon>
        <taxon>Poaceae</taxon>
        <taxon>BOP clade</taxon>
        <taxon>Oryzoideae</taxon>
        <taxon>Oryzeae</taxon>
        <taxon>Oryzinae</taxon>
        <taxon>Oryza</taxon>
    </lineage>
</organism>
<evidence type="ECO:0000256" key="1">
    <source>
        <dbReference type="SAM" id="Phobius"/>
    </source>
</evidence>
<keyword evidence="1" id="KW-1133">Transmembrane helix</keyword>
<accession>A0A0E0N9H5</accession>
<proteinExistence type="predicted"/>
<dbReference type="Gramene" id="ORUFI02G02890.1">
    <property type="protein sequence ID" value="ORUFI02G02890.1"/>
    <property type="gene ID" value="ORUFI02G02890"/>
</dbReference>
<dbReference type="AlphaFoldDB" id="A0A0E0N9H5"/>
<keyword evidence="1" id="KW-0812">Transmembrane</keyword>
<evidence type="ECO:0000313" key="2">
    <source>
        <dbReference type="EnsemblPlants" id="ORUFI02G02890.1"/>
    </source>
</evidence>
<dbReference type="EnsemblPlants" id="ORUFI02G02890.1">
    <property type="protein sequence ID" value="ORUFI02G02890.1"/>
    <property type="gene ID" value="ORUFI02G02890"/>
</dbReference>
<evidence type="ECO:0000313" key="3">
    <source>
        <dbReference type="Proteomes" id="UP000008022"/>
    </source>
</evidence>
<sequence length="104" mass="11210">MQSMFRNTDLAIAVLEQAWSAAVDSVAVPVNPVDLRPRLRATRIAKIPPGVRIVVVIVALSISAAAGPFLALPGHRAEPSLSQSPKGISTRLVHRKRGQKHITY</sequence>
<dbReference type="HOGENOM" id="CLU_2254566_0_0_1"/>
<reference evidence="3" key="1">
    <citation type="submission" date="2013-06" db="EMBL/GenBank/DDBJ databases">
        <authorList>
            <person name="Zhao Q."/>
        </authorList>
    </citation>
    <scope>NUCLEOTIDE SEQUENCE</scope>
    <source>
        <strain evidence="3">cv. W1943</strain>
    </source>
</reference>
<keyword evidence="1" id="KW-0472">Membrane</keyword>
<reference evidence="2" key="2">
    <citation type="submission" date="2015-06" db="UniProtKB">
        <authorList>
            <consortium name="EnsemblPlants"/>
        </authorList>
    </citation>
    <scope>IDENTIFICATION</scope>
</reference>
<keyword evidence="3" id="KW-1185">Reference proteome</keyword>